<dbReference type="Gene3D" id="1.10.10.10">
    <property type="entry name" value="Winged helix-like DNA-binding domain superfamily/Winged helix DNA-binding domain"/>
    <property type="match status" value="1"/>
</dbReference>
<keyword evidence="2" id="KW-0433">Leucine-rich repeat</keyword>
<dbReference type="Pfam" id="PF23559">
    <property type="entry name" value="WHD_DRP"/>
    <property type="match status" value="1"/>
</dbReference>
<evidence type="ECO:0000313" key="11">
    <source>
        <dbReference type="EMBL" id="KAL3503434.1"/>
    </source>
</evidence>
<evidence type="ECO:0000256" key="6">
    <source>
        <dbReference type="ARBA" id="ARBA00022840"/>
    </source>
</evidence>
<dbReference type="FunFam" id="1.10.10.10:FF:000322">
    <property type="entry name" value="Probable disease resistance protein At1g63360"/>
    <property type="match status" value="1"/>
</dbReference>
<dbReference type="InterPro" id="IPR042197">
    <property type="entry name" value="Apaf_helical"/>
</dbReference>
<keyword evidence="6" id="KW-0067">ATP-binding</keyword>
<dbReference type="GO" id="GO:0005524">
    <property type="term" value="F:ATP binding"/>
    <property type="evidence" value="ECO:0007669"/>
    <property type="project" value="UniProtKB-KW"/>
</dbReference>
<dbReference type="InterPro" id="IPR036388">
    <property type="entry name" value="WH-like_DNA-bd_sf"/>
</dbReference>
<accession>A0ABD2YBG7</accession>
<evidence type="ECO:0000256" key="3">
    <source>
        <dbReference type="ARBA" id="ARBA00022737"/>
    </source>
</evidence>
<evidence type="ECO:0000256" key="7">
    <source>
        <dbReference type="SAM" id="Coils"/>
    </source>
</evidence>
<feature type="domain" description="Disease resistance protein winged helix" evidence="9">
    <location>
        <begin position="416"/>
        <end position="483"/>
    </location>
</feature>
<evidence type="ECO:0000259" key="10">
    <source>
        <dbReference type="Pfam" id="PF23598"/>
    </source>
</evidence>
<dbReference type="EMBL" id="JBJUIK010000015">
    <property type="protein sequence ID" value="KAL3503434.1"/>
    <property type="molecule type" value="Genomic_DNA"/>
</dbReference>
<dbReference type="Gene3D" id="1.10.8.430">
    <property type="entry name" value="Helical domain of apoptotic protease-activating factors"/>
    <property type="match status" value="1"/>
</dbReference>
<feature type="domain" description="NB-ARC" evidence="8">
    <location>
        <begin position="158"/>
        <end position="329"/>
    </location>
</feature>
<dbReference type="Pfam" id="PF00931">
    <property type="entry name" value="NB-ARC"/>
    <property type="match status" value="1"/>
</dbReference>
<dbReference type="InterPro" id="IPR001611">
    <property type="entry name" value="Leu-rich_rpt"/>
</dbReference>
<sequence>MEVLAAIVSSLLAEPLKMLFTTIRSEIRNSLNFQSYFDDLDKEMKGLTERRDSVKQDLDSAEKIGLVPRPGVKDWLIEVNKVEADVKTTKAEIQESFHGCKFVCGSRENIKQAVRKKLVVVKGLIEAGSFYNGVAGPVIVEHIPGPYIEYQSTAARNIAQVMDLLSSDEVKRIGVWGMGGVGKTSLLNNVNNKLIKNASSLKQPFSIVIWITVSNKLEELSDLKRVQKEIACRLMMEVEANEGSIGRVAIQLHEKLLRERFLLILDDVWHPIDLDVVGIPRPEIYTGCKILLTTRFSEVCREMMTDRILKVEVLNEQESWLLFRKTAGEVASLEHVEPLAKALTRECCGLPLAIIVVGASMSGKKMVELWEDALNYLRRSEPATRGIENRVYSPLKWSYDSLPSKQIKSGFLFCCLYPEDELIHVDELILYWFAEGLIDEHLNLEEIRNRGITMIECLKDYCLLEQGHKKDTVKMHDVVRDVAVWIASSLEEEYKSLIKSGLGLRTIAEKNILKSAKRISFMCNELNMLPESVTQCPNASTLLLQGNDSLEQIPEKFLQALMSLKVLDLSGCGIKSLPISLKLLVELRALILARCKYLEEVPPVGRLGKLQLLNCCSTNIKALPEGMERLTSLRQLDLSQIRSSTTIRAGTIAELSNLETLSMSRNIGKWFMMNENQGMGSTLFEEILPLERLTVCDIVLDSVPCNISPTDALLNRIKTLKKFRIHIGSIHLHSVFLGDDSTRQVILSGLHFSQEWIGWLFFNATFMQLIHCEGLNQMFEKIAMHSTSVGSFNSLSKLDIAHSQSSFQMTTNCDMQFDLLPNLEILNLRDLSRITCISRLAEHLGLKFRRLRYLRVERCPKLQYLLSLGASIPHLGQLKQISVDSCEELEELFWYDSTTPYQTLAPDAVFPSIHAITLKNLPKLMSFCRLGVIAWPSVQKLEVISCHSLRRISSRIQNAMTAKEI</sequence>
<dbReference type="Gene3D" id="3.80.10.10">
    <property type="entry name" value="Ribonuclease Inhibitor"/>
    <property type="match status" value="2"/>
</dbReference>
<dbReference type="InterPro" id="IPR058922">
    <property type="entry name" value="WHD_DRP"/>
</dbReference>
<dbReference type="InterPro" id="IPR032675">
    <property type="entry name" value="LRR_dom_sf"/>
</dbReference>
<comment type="similarity">
    <text evidence="1">Belongs to the disease resistance NB-LRR family.</text>
</comment>
<keyword evidence="7" id="KW-0175">Coiled coil</keyword>
<reference evidence="11 12" key="1">
    <citation type="submission" date="2024-11" db="EMBL/GenBank/DDBJ databases">
        <title>A near-complete genome assembly of Cinchona calisaya.</title>
        <authorList>
            <person name="Lian D.C."/>
            <person name="Zhao X.W."/>
            <person name="Wei L."/>
        </authorList>
    </citation>
    <scope>NUCLEOTIDE SEQUENCE [LARGE SCALE GENOMIC DNA]</scope>
    <source>
        <tissue evidence="11">Nenye</tissue>
    </source>
</reference>
<dbReference type="InterPro" id="IPR002182">
    <property type="entry name" value="NB-ARC"/>
</dbReference>
<name>A0ABD2YBG7_9GENT</name>
<keyword evidence="12" id="KW-1185">Reference proteome</keyword>
<keyword evidence="3" id="KW-0677">Repeat</keyword>
<evidence type="ECO:0000256" key="2">
    <source>
        <dbReference type="ARBA" id="ARBA00022614"/>
    </source>
</evidence>
<evidence type="ECO:0000259" key="8">
    <source>
        <dbReference type="Pfam" id="PF00931"/>
    </source>
</evidence>
<keyword evidence="4" id="KW-0547">Nucleotide-binding</keyword>
<keyword evidence="5" id="KW-0611">Plant defense</keyword>
<protein>
    <submittedName>
        <fullName evidence="11">Uncharacterized protein</fullName>
    </submittedName>
</protein>
<feature type="domain" description="Disease resistance R13L4/SHOC-2-like LRR" evidence="10">
    <location>
        <begin position="523"/>
        <end position="726"/>
    </location>
</feature>
<dbReference type="Proteomes" id="UP001630127">
    <property type="component" value="Unassembled WGS sequence"/>
</dbReference>
<comment type="caution">
    <text evidence="11">The sequence shown here is derived from an EMBL/GenBank/DDBJ whole genome shotgun (WGS) entry which is preliminary data.</text>
</comment>
<dbReference type="InterPro" id="IPR055414">
    <property type="entry name" value="LRR_R13L4/SHOC2-like"/>
</dbReference>
<gene>
    <name evidence="11" type="ORF">ACH5RR_037883</name>
</gene>
<evidence type="ECO:0000256" key="1">
    <source>
        <dbReference type="ARBA" id="ARBA00008894"/>
    </source>
</evidence>
<evidence type="ECO:0000313" key="12">
    <source>
        <dbReference type="Proteomes" id="UP001630127"/>
    </source>
</evidence>
<evidence type="ECO:0000256" key="4">
    <source>
        <dbReference type="ARBA" id="ARBA00022741"/>
    </source>
</evidence>
<proteinExistence type="inferred from homology"/>
<organism evidence="11 12">
    <name type="scientific">Cinchona calisaya</name>
    <dbReference type="NCBI Taxonomy" id="153742"/>
    <lineage>
        <taxon>Eukaryota</taxon>
        <taxon>Viridiplantae</taxon>
        <taxon>Streptophyta</taxon>
        <taxon>Embryophyta</taxon>
        <taxon>Tracheophyta</taxon>
        <taxon>Spermatophyta</taxon>
        <taxon>Magnoliopsida</taxon>
        <taxon>eudicotyledons</taxon>
        <taxon>Gunneridae</taxon>
        <taxon>Pentapetalae</taxon>
        <taxon>asterids</taxon>
        <taxon>lamiids</taxon>
        <taxon>Gentianales</taxon>
        <taxon>Rubiaceae</taxon>
        <taxon>Cinchonoideae</taxon>
        <taxon>Cinchoneae</taxon>
        <taxon>Cinchona</taxon>
    </lineage>
</organism>
<dbReference type="Pfam" id="PF23598">
    <property type="entry name" value="LRR_14"/>
    <property type="match status" value="1"/>
</dbReference>
<dbReference type="PANTHER" id="PTHR33463">
    <property type="entry name" value="NB-ARC DOMAIN-CONTAINING PROTEIN-RELATED"/>
    <property type="match status" value="1"/>
</dbReference>
<dbReference type="FunFam" id="3.40.50.300:FF:001091">
    <property type="entry name" value="Probable disease resistance protein At1g61300"/>
    <property type="match status" value="1"/>
</dbReference>
<feature type="coiled-coil region" evidence="7">
    <location>
        <begin position="37"/>
        <end position="64"/>
    </location>
</feature>
<dbReference type="SUPFAM" id="SSF52540">
    <property type="entry name" value="P-loop containing nucleoside triphosphate hydrolases"/>
    <property type="match status" value="1"/>
</dbReference>
<dbReference type="SUPFAM" id="SSF52058">
    <property type="entry name" value="L domain-like"/>
    <property type="match status" value="1"/>
</dbReference>
<dbReference type="PROSITE" id="PS51450">
    <property type="entry name" value="LRR"/>
    <property type="match status" value="1"/>
</dbReference>
<dbReference type="GO" id="GO:0051607">
    <property type="term" value="P:defense response to virus"/>
    <property type="evidence" value="ECO:0007669"/>
    <property type="project" value="UniProtKB-ARBA"/>
</dbReference>
<evidence type="ECO:0000259" key="9">
    <source>
        <dbReference type="Pfam" id="PF23559"/>
    </source>
</evidence>
<dbReference type="AlphaFoldDB" id="A0ABD2YBG7"/>
<dbReference type="PANTHER" id="PTHR33463:SF202">
    <property type="entry name" value="NB-ARC DOMAIN-CONTAINING PROTEIN"/>
    <property type="match status" value="1"/>
</dbReference>
<evidence type="ECO:0000256" key="5">
    <source>
        <dbReference type="ARBA" id="ARBA00022821"/>
    </source>
</evidence>
<dbReference type="Gene3D" id="3.40.50.300">
    <property type="entry name" value="P-loop containing nucleotide triphosphate hydrolases"/>
    <property type="match status" value="1"/>
</dbReference>
<dbReference type="InterPro" id="IPR027417">
    <property type="entry name" value="P-loop_NTPase"/>
</dbReference>
<dbReference type="InterPro" id="IPR050905">
    <property type="entry name" value="Plant_NBS-LRR"/>
</dbReference>
<dbReference type="PRINTS" id="PR00364">
    <property type="entry name" value="DISEASERSIST"/>
</dbReference>
<dbReference type="FunFam" id="1.10.8.430:FF:000003">
    <property type="entry name" value="Probable disease resistance protein At5g66910"/>
    <property type="match status" value="1"/>
</dbReference>